<evidence type="ECO:0000256" key="1">
    <source>
        <dbReference type="SAM" id="MobiDB-lite"/>
    </source>
</evidence>
<keyword evidence="3" id="KW-1185">Reference proteome</keyword>
<dbReference type="GO" id="GO:0048791">
    <property type="term" value="P:calcium ion-regulated exocytosis of neurotransmitter"/>
    <property type="evidence" value="ECO:0007669"/>
    <property type="project" value="TreeGrafter"/>
</dbReference>
<evidence type="ECO:0000313" key="4">
    <source>
        <dbReference type="WBParaSite" id="PSAMB.scaffold3645size17455.g22195.t1"/>
    </source>
</evidence>
<dbReference type="PANTHER" id="PTHR10024:SF252">
    <property type="entry name" value="SYNAPTOTAGMIN-12"/>
    <property type="match status" value="1"/>
</dbReference>
<protein>
    <submittedName>
        <fullName evidence="4">C2 domain-containing protein</fullName>
    </submittedName>
</protein>
<evidence type="ECO:0000259" key="2">
    <source>
        <dbReference type="PROSITE" id="PS50004"/>
    </source>
</evidence>
<dbReference type="AlphaFoldDB" id="A0A914WCQ4"/>
<dbReference type="InterPro" id="IPR035892">
    <property type="entry name" value="C2_domain_sf"/>
</dbReference>
<dbReference type="PROSITE" id="PS50004">
    <property type="entry name" value="C2"/>
    <property type="match status" value="2"/>
</dbReference>
<sequence>MTAATLVATGALLLLLVFLIYLLLKHTHAKQLFRRLLGWVELEEEKSILDRDDFIQQQQLRAAAAKAANASLSPNASEYQLSDEIGKKTSLVLDSPLRAVQQPSPEPRLAGLEQLYYNAETLRMGEERSSLALSANASPNHVAGTLLSSSSNDVRDGSPSLLNRKRSSLTSEDEFLEKMDESGVARLNRALSTESLDSTCSAFDLCRADQDHLGRLELRVFYDRASQLFHLWVLQAYDLRGTCSSPAALDFWIVVFLLPHPKPLWRTQLRTGSANPVQFHEEYQQCVRPKDMNKVVLLCQLYSRETSGQGRTTQDVSLMGQCRVRLKDISLDQPNTVWLSFLPSAQEDDLKSIGEVLFSVSYMPIGERLTVVISKIRQLNGGEDHEFDHAISKVLVRVYMVQGVKVSKKKTSVKPLVEGTCTYNESMIFNLPQANFDKVYLRISVVEPLANGEQRSLGHVTIGSRRSGKELGHWQKISEQPRKPIAMWHSIMPKK</sequence>
<feature type="domain" description="C2" evidence="2">
    <location>
        <begin position="352"/>
        <end position="489"/>
    </location>
</feature>
<dbReference type="GO" id="GO:0048488">
    <property type="term" value="P:synaptic vesicle endocytosis"/>
    <property type="evidence" value="ECO:0007669"/>
    <property type="project" value="TreeGrafter"/>
</dbReference>
<dbReference type="SMART" id="SM00239">
    <property type="entry name" value="C2"/>
    <property type="match status" value="2"/>
</dbReference>
<feature type="region of interest" description="Disordered" evidence="1">
    <location>
        <begin position="144"/>
        <end position="164"/>
    </location>
</feature>
<evidence type="ECO:0000313" key="3">
    <source>
        <dbReference type="Proteomes" id="UP000887566"/>
    </source>
</evidence>
<dbReference type="GO" id="GO:0005544">
    <property type="term" value="F:calcium-dependent phospholipid binding"/>
    <property type="evidence" value="ECO:0007669"/>
    <property type="project" value="TreeGrafter"/>
</dbReference>
<organism evidence="3 4">
    <name type="scientific">Plectus sambesii</name>
    <dbReference type="NCBI Taxonomy" id="2011161"/>
    <lineage>
        <taxon>Eukaryota</taxon>
        <taxon>Metazoa</taxon>
        <taxon>Ecdysozoa</taxon>
        <taxon>Nematoda</taxon>
        <taxon>Chromadorea</taxon>
        <taxon>Plectida</taxon>
        <taxon>Plectina</taxon>
        <taxon>Plectoidea</taxon>
        <taxon>Plectidae</taxon>
        <taxon>Plectus</taxon>
    </lineage>
</organism>
<name>A0A914WCQ4_9BILA</name>
<proteinExistence type="predicted"/>
<dbReference type="Proteomes" id="UP000887566">
    <property type="component" value="Unplaced"/>
</dbReference>
<reference evidence="4" key="1">
    <citation type="submission" date="2022-11" db="UniProtKB">
        <authorList>
            <consortium name="WormBaseParasite"/>
        </authorList>
    </citation>
    <scope>IDENTIFICATION</scope>
</reference>
<dbReference type="PANTHER" id="PTHR10024">
    <property type="entry name" value="SYNAPTOTAGMIN"/>
    <property type="match status" value="1"/>
</dbReference>
<dbReference type="Pfam" id="PF00168">
    <property type="entry name" value="C2"/>
    <property type="match status" value="2"/>
</dbReference>
<dbReference type="SUPFAM" id="SSF49562">
    <property type="entry name" value="C2 domain (Calcium/lipid-binding domain, CaLB)"/>
    <property type="match status" value="2"/>
</dbReference>
<feature type="domain" description="C2" evidence="2">
    <location>
        <begin position="212"/>
        <end position="339"/>
    </location>
</feature>
<dbReference type="GO" id="GO:0030276">
    <property type="term" value="F:clathrin binding"/>
    <property type="evidence" value="ECO:0007669"/>
    <property type="project" value="TreeGrafter"/>
</dbReference>
<dbReference type="GO" id="GO:0005509">
    <property type="term" value="F:calcium ion binding"/>
    <property type="evidence" value="ECO:0007669"/>
    <property type="project" value="TreeGrafter"/>
</dbReference>
<dbReference type="GO" id="GO:0005886">
    <property type="term" value="C:plasma membrane"/>
    <property type="evidence" value="ECO:0007669"/>
    <property type="project" value="TreeGrafter"/>
</dbReference>
<dbReference type="WBParaSite" id="PSAMB.scaffold3645size17455.g22195.t1">
    <property type="protein sequence ID" value="PSAMB.scaffold3645size17455.g22195.t1"/>
    <property type="gene ID" value="PSAMB.scaffold3645size17455.g22195"/>
</dbReference>
<dbReference type="Gene3D" id="2.60.40.150">
    <property type="entry name" value="C2 domain"/>
    <property type="match status" value="2"/>
</dbReference>
<dbReference type="GO" id="GO:0000149">
    <property type="term" value="F:SNARE binding"/>
    <property type="evidence" value="ECO:0007669"/>
    <property type="project" value="TreeGrafter"/>
</dbReference>
<dbReference type="GO" id="GO:0070382">
    <property type="term" value="C:exocytic vesicle"/>
    <property type="evidence" value="ECO:0007669"/>
    <property type="project" value="TreeGrafter"/>
</dbReference>
<dbReference type="InterPro" id="IPR000008">
    <property type="entry name" value="C2_dom"/>
</dbReference>
<accession>A0A914WCQ4</accession>
<dbReference type="GO" id="GO:0098793">
    <property type="term" value="C:presynapse"/>
    <property type="evidence" value="ECO:0007669"/>
    <property type="project" value="GOC"/>
</dbReference>
<dbReference type="GO" id="GO:0001786">
    <property type="term" value="F:phosphatidylserine binding"/>
    <property type="evidence" value="ECO:0007669"/>
    <property type="project" value="TreeGrafter"/>
</dbReference>